<dbReference type="PANTHER" id="PTHR42852:SF6">
    <property type="entry name" value="THIOL:DISULFIDE INTERCHANGE PROTEIN DSBE"/>
    <property type="match status" value="1"/>
</dbReference>
<dbReference type="InterPro" id="IPR000866">
    <property type="entry name" value="AhpC/TSA"/>
</dbReference>
<dbReference type="PROSITE" id="PS51352">
    <property type="entry name" value="THIOREDOXIN_2"/>
    <property type="match status" value="1"/>
</dbReference>
<dbReference type="RefSeq" id="WP_229157558.1">
    <property type="nucleotide sequence ID" value="NZ_JAJEWP010000001.1"/>
</dbReference>
<evidence type="ECO:0000313" key="6">
    <source>
        <dbReference type="EMBL" id="MCC2615572.1"/>
    </source>
</evidence>
<dbReference type="PANTHER" id="PTHR42852">
    <property type="entry name" value="THIOL:DISULFIDE INTERCHANGE PROTEIN DSBE"/>
    <property type="match status" value="1"/>
</dbReference>
<proteinExistence type="predicted"/>
<keyword evidence="3" id="KW-1015">Disulfide bond</keyword>
<feature type="domain" description="Thioredoxin" evidence="5">
    <location>
        <begin position="19"/>
        <end position="158"/>
    </location>
</feature>
<dbReference type="PROSITE" id="PS00194">
    <property type="entry name" value="THIOREDOXIN_1"/>
    <property type="match status" value="1"/>
</dbReference>
<evidence type="ECO:0000256" key="2">
    <source>
        <dbReference type="ARBA" id="ARBA00022748"/>
    </source>
</evidence>
<dbReference type="Proteomes" id="UP001520878">
    <property type="component" value="Unassembled WGS sequence"/>
</dbReference>
<dbReference type="SUPFAM" id="SSF52833">
    <property type="entry name" value="Thioredoxin-like"/>
    <property type="match status" value="1"/>
</dbReference>
<dbReference type="InterPro" id="IPR036249">
    <property type="entry name" value="Thioredoxin-like_sf"/>
</dbReference>
<dbReference type="InterPro" id="IPR013766">
    <property type="entry name" value="Thioredoxin_domain"/>
</dbReference>
<reference evidence="6 7" key="1">
    <citation type="submission" date="2021-10" db="EMBL/GenBank/DDBJ databases">
        <title>Draft genome of Aestuariibacter halophilus JC2043.</title>
        <authorList>
            <person name="Emsley S.A."/>
            <person name="Pfannmuller K.M."/>
            <person name="Ushijima B."/>
            <person name="Saw J.H."/>
            <person name="Videau P."/>
        </authorList>
    </citation>
    <scope>NUCLEOTIDE SEQUENCE [LARGE SCALE GENOMIC DNA]</scope>
    <source>
        <strain evidence="6 7">JC2043</strain>
    </source>
</reference>
<dbReference type="InterPro" id="IPR017937">
    <property type="entry name" value="Thioredoxin_CS"/>
</dbReference>
<protein>
    <submittedName>
        <fullName evidence="6">TlpA family protein disulfide reductase</fullName>
    </submittedName>
</protein>
<evidence type="ECO:0000259" key="5">
    <source>
        <dbReference type="PROSITE" id="PS51352"/>
    </source>
</evidence>
<dbReference type="Gene3D" id="3.40.30.10">
    <property type="entry name" value="Glutaredoxin"/>
    <property type="match status" value="1"/>
</dbReference>
<dbReference type="EMBL" id="JAJEWP010000001">
    <property type="protein sequence ID" value="MCC2615572.1"/>
    <property type="molecule type" value="Genomic_DNA"/>
</dbReference>
<dbReference type="InterPro" id="IPR050553">
    <property type="entry name" value="Thioredoxin_ResA/DsbE_sf"/>
</dbReference>
<organism evidence="6 7">
    <name type="scientific">Fluctibacter halophilus</name>
    <dbReference type="NCBI Taxonomy" id="226011"/>
    <lineage>
        <taxon>Bacteria</taxon>
        <taxon>Pseudomonadati</taxon>
        <taxon>Pseudomonadota</taxon>
        <taxon>Gammaproteobacteria</taxon>
        <taxon>Alteromonadales</taxon>
        <taxon>Alteromonadaceae</taxon>
        <taxon>Fluctibacter</taxon>
    </lineage>
</organism>
<keyword evidence="2" id="KW-0201">Cytochrome c-type biogenesis</keyword>
<evidence type="ECO:0000313" key="7">
    <source>
        <dbReference type="Proteomes" id="UP001520878"/>
    </source>
</evidence>
<dbReference type="CDD" id="cd02966">
    <property type="entry name" value="TlpA_like_family"/>
    <property type="match status" value="1"/>
</dbReference>
<evidence type="ECO:0000256" key="4">
    <source>
        <dbReference type="ARBA" id="ARBA00023284"/>
    </source>
</evidence>
<dbReference type="Pfam" id="PF00578">
    <property type="entry name" value="AhpC-TSA"/>
    <property type="match status" value="1"/>
</dbReference>
<keyword evidence="4" id="KW-0676">Redox-active center</keyword>
<evidence type="ECO:0000256" key="3">
    <source>
        <dbReference type="ARBA" id="ARBA00023157"/>
    </source>
</evidence>
<name>A0ABS8G4Q4_9ALTE</name>
<accession>A0ABS8G4Q4</accession>
<evidence type="ECO:0000256" key="1">
    <source>
        <dbReference type="ARBA" id="ARBA00004196"/>
    </source>
</evidence>
<comment type="caution">
    <text evidence="6">The sequence shown here is derived from an EMBL/GenBank/DDBJ whole genome shotgun (WGS) entry which is preliminary data.</text>
</comment>
<keyword evidence="7" id="KW-1185">Reference proteome</keyword>
<gene>
    <name evidence="6" type="ORF">LJ739_04890</name>
</gene>
<sequence length="160" mass="17635">MINRKIGIVVLALAGFAAGLVWQIYSRADFVTLDGQRHQWQGYRGEWVVVNYFAEWCAPCLREVPELNRFARQVQQDPAVSLFAISYDPLSQTQLADLKAAHGMAFPLIAEIEQQGPLQRPRHLPATYIVAPDGTLHGPLLGEQTAASLTAALEKLRAAG</sequence>
<comment type="subcellular location">
    <subcellularLocation>
        <location evidence="1">Cell envelope</location>
    </subcellularLocation>
</comment>